<evidence type="ECO:0000313" key="6">
    <source>
        <dbReference type="EMBL" id="TWQ48754.1"/>
    </source>
</evidence>
<evidence type="ECO:0000259" key="5">
    <source>
        <dbReference type="PROSITE" id="PS50893"/>
    </source>
</evidence>
<gene>
    <name evidence="6" type="ORF">FQK01_23200</name>
</gene>
<dbReference type="InterPro" id="IPR027417">
    <property type="entry name" value="P-loop_NTPase"/>
</dbReference>
<dbReference type="GO" id="GO:0005524">
    <property type="term" value="F:ATP binding"/>
    <property type="evidence" value="ECO:0007669"/>
    <property type="project" value="UniProtKB-KW"/>
</dbReference>
<protein>
    <submittedName>
        <fullName evidence="6">ABC transporter ATP-binding protein</fullName>
    </submittedName>
</protein>
<keyword evidence="7" id="KW-1185">Reference proteome</keyword>
<evidence type="ECO:0000256" key="2">
    <source>
        <dbReference type="ARBA" id="ARBA00022741"/>
    </source>
</evidence>
<dbReference type="Gene3D" id="3.40.50.300">
    <property type="entry name" value="P-loop containing nucleotide triphosphate hydrolases"/>
    <property type="match status" value="1"/>
</dbReference>
<dbReference type="GO" id="GO:1902495">
    <property type="term" value="C:transmembrane transporter complex"/>
    <property type="evidence" value="ECO:0007669"/>
    <property type="project" value="UniProtKB-ARBA"/>
</dbReference>
<evidence type="ECO:0000256" key="1">
    <source>
        <dbReference type="ARBA" id="ARBA00022448"/>
    </source>
</evidence>
<dbReference type="SUPFAM" id="SSF52540">
    <property type="entry name" value="P-loop containing nucleoside triphosphate hydrolases"/>
    <property type="match status" value="1"/>
</dbReference>
<dbReference type="InterPro" id="IPR003439">
    <property type="entry name" value="ABC_transporter-like_ATP-bd"/>
</dbReference>
<dbReference type="SMART" id="SM00382">
    <property type="entry name" value="AAA"/>
    <property type="match status" value="1"/>
</dbReference>
<dbReference type="PROSITE" id="PS50893">
    <property type="entry name" value="ABC_TRANSPORTER_2"/>
    <property type="match status" value="1"/>
</dbReference>
<evidence type="ECO:0000313" key="7">
    <source>
        <dbReference type="Proteomes" id="UP000320455"/>
    </source>
</evidence>
<dbReference type="InterPro" id="IPR017911">
    <property type="entry name" value="MacB-like_ATP-bd"/>
</dbReference>
<sequence length="206" mass="22180">MKPIGALDNVDLTVSQGEHIAIMGPSGSGKSTLLSLIGCLDRPDSGSYHCLGFNVLELSSANLAAFRNSNIGFVFQNLSLLPRLSVLENVALPFEYSDLSYKDAISRSCTALEKVGMLNRAQSFPRQLSGGQQQRVAVARAMVNKPSLILADEPTGALDEESASEIILLLNGLKAYARTIVVVTHDIGVAKHADRIIYLRNGRIKV</sequence>
<dbReference type="GO" id="GO:0022857">
    <property type="term" value="F:transmembrane transporter activity"/>
    <property type="evidence" value="ECO:0007669"/>
    <property type="project" value="UniProtKB-ARBA"/>
</dbReference>
<keyword evidence="1" id="KW-0813">Transport</keyword>
<proteinExistence type="inferred from homology"/>
<dbReference type="Pfam" id="PF00005">
    <property type="entry name" value="ABC_tran"/>
    <property type="match status" value="1"/>
</dbReference>
<comment type="caution">
    <text evidence="6">The sequence shown here is derived from an EMBL/GenBank/DDBJ whole genome shotgun (WGS) entry which is preliminary data.</text>
</comment>
<reference evidence="7" key="1">
    <citation type="journal article" date="2020" name="Phytopathology">
        <title>Genomic acquisitions in emerging populations of Xanthomonas vasicola pv. vasculorum infecting corn in the U.S. and Argentina.</title>
        <authorList>
            <person name="Perez-Quintero A.L."/>
        </authorList>
    </citation>
    <scope>NUCLEOTIDE SEQUENCE [LARGE SCALE GENOMIC DNA]</scope>
    <source>
        <strain evidence="7">Xvh-L</strain>
    </source>
</reference>
<name>A0ABD7S3N7_XANVA</name>
<organism evidence="6 7">
    <name type="scientific">Xanthomonas vasicola</name>
    <dbReference type="NCBI Taxonomy" id="56459"/>
    <lineage>
        <taxon>Bacteria</taxon>
        <taxon>Pseudomonadati</taxon>
        <taxon>Pseudomonadota</taxon>
        <taxon>Gammaproteobacteria</taxon>
        <taxon>Lysobacterales</taxon>
        <taxon>Lysobacteraceae</taxon>
        <taxon>Xanthomonas</taxon>
    </lineage>
</organism>
<dbReference type="EMBL" id="VOCK01000102">
    <property type="protein sequence ID" value="TWQ48754.1"/>
    <property type="molecule type" value="Genomic_DNA"/>
</dbReference>
<dbReference type="PANTHER" id="PTHR24220">
    <property type="entry name" value="IMPORT ATP-BINDING PROTEIN"/>
    <property type="match status" value="1"/>
</dbReference>
<keyword evidence="2" id="KW-0547">Nucleotide-binding</keyword>
<dbReference type="CDD" id="cd03255">
    <property type="entry name" value="ABC_MJ0796_LolCDE_FtsE"/>
    <property type="match status" value="1"/>
</dbReference>
<dbReference type="RefSeq" id="WP_017112227.1">
    <property type="nucleotide sequence ID" value="NZ_JAUPCI020000003.1"/>
</dbReference>
<accession>A0ABD7S3N7</accession>
<feature type="domain" description="ABC transporter" evidence="5">
    <location>
        <begin position="1"/>
        <end position="206"/>
    </location>
</feature>
<comment type="similarity">
    <text evidence="4">Belongs to the ABC transporter superfamily. Macrolide exporter (TC 3.A.1.122) family.</text>
</comment>
<dbReference type="InterPro" id="IPR017871">
    <property type="entry name" value="ABC_transporter-like_CS"/>
</dbReference>
<evidence type="ECO:0000256" key="4">
    <source>
        <dbReference type="ARBA" id="ARBA00038388"/>
    </source>
</evidence>
<dbReference type="PROSITE" id="PS00211">
    <property type="entry name" value="ABC_TRANSPORTER_1"/>
    <property type="match status" value="1"/>
</dbReference>
<keyword evidence="3 6" id="KW-0067">ATP-binding</keyword>
<dbReference type="InterPro" id="IPR003593">
    <property type="entry name" value="AAA+_ATPase"/>
</dbReference>
<dbReference type="PANTHER" id="PTHR24220:SF86">
    <property type="entry name" value="ABC TRANSPORTER ABCH.1"/>
    <property type="match status" value="1"/>
</dbReference>
<dbReference type="AlphaFoldDB" id="A0ABD7S3N7"/>
<dbReference type="Proteomes" id="UP000320455">
    <property type="component" value="Unassembled WGS sequence"/>
</dbReference>
<evidence type="ECO:0000256" key="3">
    <source>
        <dbReference type="ARBA" id="ARBA00022840"/>
    </source>
</evidence>
<dbReference type="InterPro" id="IPR015854">
    <property type="entry name" value="ABC_transpr_LolD-like"/>
</dbReference>
<dbReference type="FunFam" id="3.40.50.300:FF:000032">
    <property type="entry name" value="Export ABC transporter ATP-binding protein"/>
    <property type="match status" value="1"/>
</dbReference>